<dbReference type="Proteomes" id="UP001487740">
    <property type="component" value="Unassembled WGS sequence"/>
</dbReference>
<sequence length="150" mass="17613">MVKLQQEGERERTAEQLKLIKLEQEAEKLNILLLQEQLRKAKQVSLPNIVRLETRYTWQTGLPHALSSLELTSASCPSAHRQQYLFTQGQPPQAPVTQHYRYCYDYSGHYSYAGDVTVNPTQAPKVRKFERNPEVMRDFGDWGKMRYRRE</sequence>
<keyword evidence="1" id="KW-0175">Coiled coil</keyword>
<feature type="coiled-coil region" evidence="1">
    <location>
        <begin position="12"/>
        <end position="39"/>
    </location>
</feature>
<name>A0AAW0UAP0_SCYPA</name>
<evidence type="ECO:0000256" key="1">
    <source>
        <dbReference type="SAM" id="Coils"/>
    </source>
</evidence>
<dbReference type="EMBL" id="JARAKH010000016">
    <property type="protein sequence ID" value="KAK8396288.1"/>
    <property type="molecule type" value="Genomic_DNA"/>
</dbReference>
<keyword evidence="3" id="KW-1185">Reference proteome</keyword>
<evidence type="ECO:0000313" key="3">
    <source>
        <dbReference type="Proteomes" id="UP001487740"/>
    </source>
</evidence>
<protein>
    <submittedName>
        <fullName evidence="2">Uncharacterized protein</fullName>
    </submittedName>
</protein>
<organism evidence="2 3">
    <name type="scientific">Scylla paramamosain</name>
    <name type="common">Mud crab</name>
    <dbReference type="NCBI Taxonomy" id="85552"/>
    <lineage>
        <taxon>Eukaryota</taxon>
        <taxon>Metazoa</taxon>
        <taxon>Ecdysozoa</taxon>
        <taxon>Arthropoda</taxon>
        <taxon>Crustacea</taxon>
        <taxon>Multicrustacea</taxon>
        <taxon>Malacostraca</taxon>
        <taxon>Eumalacostraca</taxon>
        <taxon>Eucarida</taxon>
        <taxon>Decapoda</taxon>
        <taxon>Pleocyemata</taxon>
        <taxon>Brachyura</taxon>
        <taxon>Eubrachyura</taxon>
        <taxon>Portunoidea</taxon>
        <taxon>Portunidae</taxon>
        <taxon>Portuninae</taxon>
        <taxon>Scylla</taxon>
    </lineage>
</organism>
<comment type="caution">
    <text evidence="2">The sequence shown here is derived from an EMBL/GenBank/DDBJ whole genome shotgun (WGS) entry which is preliminary data.</text>
</comment>
<reference evidence="2 3" key="1">
    <citation type="submission" date="2023-03" db="EMBL/GenBank/DDBJ databases">
        <title>High-quality genome of Scylla paramamosain provides insights in environmental adaptation.</title>
        <authorList>
            <person name="Zhang L."/>
        </authorList>
    </citation>
    <scope>NUCLEOTIDE SEQUENCE [LARGE SCALE GENOMIC DNA]</scope>
    <source>
        <strain evidence="2">LZ_2023a</strain>
        <tissue evidence="2">Muscle</tissue>
    </source>
</reference>
<accession>A0AAW0UAP0</accession>
<gene>
    <name evidence="2" type="ORF">O3P69_005376</name>
</gene>
<evidence type="ECO:0000313" key="2">
    <source>
        <dbReference type="EMBL" id="KAK8396288.1"/>
    </source>
</evidence>
<dbReference type="AlphaFoldDB" id="A0AAW0UAP0"/>
<proteinExistence type="predicted"/>